<evidence type="ECO:0000256" key="1">
    <source>
        <dbReference type="SAM" id="MobiDB-lite"/>
    </source>
</evidence>
<dbReference type="InterPro" id="IPR000242">
    <property type="entry name" value="PTP_cat"/>
</dbReference>
<dbReference type="PROSITE" id="PS50055">
    <property type="entry name" value="TYR_PHOSPHATASE_PTP"/>
    <property type="match status" value="1"/>
</dbReference>
<dbReference type="PRINTS" id="PR00700">
    <property type="entry name" value="PRTYPHPHTASE"/>
</dbReference>
<dbReference type="AlphaFoldDB" id="A0A2X1XR25"/>
<proteinExistence type="predicted"/>
<dbReference type="PROSITE" id="PS00383">
    <property type="entry name" value="TYR_PHOSPHATASE_1"/>
    <property type="match status" value="1"/>
</dbReference>
<accession>A0A2X1XR25</accession>
<protein>
    <submittedName>
        <fullName evidence="4">Tyrosine-protein phosphatase yopH</fullName>
        <ecNumber evidence="4">3.1.3.48</ecNumber>
    </submittedName>
</protein>
<dbReference type="GO" id="GO:0004725">
    <property type="term" value="F:protein tyrosine phosphatase activity"/>
    <property type="evidence" value="ECO:0007669"/>
    <property type="project" value="UniProtKB-EC"/>
</dbReference>
<evidence type="ECO:0000259" key="3">
    <source>
        <dbReference type="PROSITE" id="PS50056"/>
    </source>
</evidence>
<dbReference type="Proteomes" id="UP000251647">
    <property type="component" value="Unassembled WGS sequence"/>
</dbReference>
<feature type="region of interest" description="Disordered" evidence="1">
    <location>
        <begin position="117"/>
        <end position="149"/>
    </location>
</feature>
<dbReference type="SMART" id="SM00404">
    <property type="entry name" value="PTPc_motif"/>
    <property type="match status" value="1"/>
</dbReference>
<evidence type="ECO:0000313" key="5">
    <source>
        <dbReference type="Proteomes" id="UP000251647"/>
    </source>
</evidence>
<reference evidence="4 5" key="1">
    <citation type="submission" date="2018-06" db="EMBL/GenBank/DDBJ databases">
        <authorList>
            <consortium name="Pathogen Informatics"/>
            <person name="Doyle S."/>
        </authorList>
    </citation>
    <scope>NUCLEOTIDE SEQUENCE [LARGE SCALE GENOMIC DNA]</scope>
    <source>
        <strain evidence="4 5">NCTC11647</strain>
    </source>
</reference>
<dbReference type="OrthoDB" id="6199520at2"/>
<dbReference type="InterPro" id="IPR000387">
    <property type="entry name" value="Tyr_Pase_dom"/>
</dbReference>
<dbReference type="InterPro" id="IPR016130">
    <property type="entry name" value="Tyr_Pase_AS"/>
</dbReference>
<dbReference type="SMART" id="SM00194">
    <property type="entry name" value="PTPc"/>
    <property type="match status" value="1"/>
</dbReference>
<evidence type="ECO:0000313" key="4">
    <source>
        <dbReference type="EMBL" id="SPY45049.1"/>
    </source>
</evidence>
<dbReference type="EC" id="3.1.3.48" evidence="4"/>
<dbReference type="Gene3D" id="3.90.190.10">
    <property type="entry name" value="Protein tyrosine phosphatase superfamily"/>
    <property type="match status" value="1"/>
</dbReference>
<feature type="domain" description="Tyrosine specific protein phosphatases" evidence="3">
    <location>
        <begin position="487"/>
        <end position="554"/>
    </location>
</feature>
<dbReference type="SUPFAM" id="SSF52799">
    <property type="entry name" value="(Phosphotyrosine protein) phosphatases II"/>
    <property type="match status" value="1"/>
</dbReference>
<dbReference type="EMBL" id="UATL01000006">
    <property type="protein sequence ID" value="SPY45049.1"/>
    <property type="molecule type" value="Genomic_DNA"/>
</dbReference>
<keyword evidence="4" id="KW-0378">Hydrolase</keyword>
<feature type="compositionally biased region" description="Low complexity" evidence="1">
    <location>
        <begin position="131"/>
        <end position="142"/>
    </location>
</feature>
<feature type="region of interest" description="Disordered" evidence="1">
    <location>
        <begin position="161"/>
        <end position="208"/>
    </location>
</feature>
<dbReference type="InterPro" id="IPR050348">
    <property type="entry name" value="Protein-Tyr_Phosphatase"/>
</dbReference>
<organism evidence="4 5">
    <name type="scientific">Photobacterium damselae</name>
    <dbReference type="NCBI Taxonomy" id="38293"/>
    <lineage>
        <taxon>Bacteria</taxon>
        <taxon>Pseudomonadati</taxon>
        <taxon>Pseudomonadota</taxon>
        <taxon>Gammaproteobacteria</taxon>
        <taxon>Vibrionales</taxon>
        <taxon>Vibrionaceae</taxon>
        <taxon>Photobacterium</taxon>
    </lineage>
</organism>
<feature type="domain" description="Tyrosine-protein phosphatase" evidence="2">
    <location>
        <begin position="340"/>
        <end position="564"/>
    </location>
</feature>
<sequence>MPVNNQIQNNLNIQTLTSYIDKASASQSAANANVSYGAMGNAVINTGVSKALNQAAKELIADVKNITLTNDDVKNLYQAQPKAGFALGSQDGVIFVKQIKGELTLEAADILLGAAKRDSAESELANPSSSPTRNTRPNTHPPVSQHGKSEERIYENLQFKVRPQSPVHSPRTNTPPPVPAHAGRSSSPSPAHGSRPSSPVHAVGANSSLDTTKLENTFSAYSDVDIMQKRPSADHKFVAVWPSSKGDGSFGIHLPGARPKRATTLEQAQSIVNNHLQQQSQVQQNHHARNVLASGAQDHREELAQFEQKLGQYKDNISKKNHPEYYHKDPVGTSKENKVDRFGDIGTMLHSKVGYNLNANRITVAGQDVAIATQYPKDSQIEDQLRLLVDNRTPSLTVLTEASQMANPAKGMTDYFSRNLGFNSGLTTQSELTSRDMVVGRNTDGSDLKANVFNLTINIPGEAPFTVPVLHVTNWIDKTAIDAESSNNIATMINGIESDGGAPVVHCRAGVGRTGQIVAAIAMQKVPNSVSAEEVINDMRYSRNDYMGQTDEQRAVIADLARQQGRPVLALA</sequence>
<name>A0A2X1XR25_PHODM</name>
<dbReference type="InterPro" id="IPR003595">
    <property type="entry name" value="Tyr_Pase_cat"/>
</dbReference>
<dbReference type="PANTHER" id="PTHR19134:SF449">
    <property type="entry name" value="TYROSINE-PROTEIN PHOSPHATASE 1"/>
    <property type="match status" value="1"/>
</dbReference>
<evidence type="ECO:0000259" key="2">
    <source>
        <dbReference type="PROSITE" id="PS50055"/>
    </source>
</evidence>
<dbReference type="RefSeq" id="WP_005306653.1">
    <property type="nucleotide sequence ID" value="NZ_UATL01000006.1"/>
</dbReference>
<dbReference type="InterPro" id="IPR029021">
    <property type="entry name" value="Prot-tyrosine_phosphatase-like"/>
</dbReference>
<dbReference type="PROSITE" id="PS50056">
    <property type="entry name" value="TYR_PHOSPHATASE_2"/>
    <property type="match status" value="1"/>
</dbReference>
<dbReference type="PANTHER" id="PTHR19134">
    <property type="entry name" value="RECEPTOR-TYPE TYROSINE-PROTEIN PHOSPHATASE"/>
    <property type="match status" value="1"/>
</dbReference>
<gene>
    <name evidence="4" type="primary">yopH_1</name>
    <name evidence="4" type="ORF">NCTC11647_03831</name>
</gene>
<dbReference type="Pfam" id="PF00102">
    <property type="entry name" value="Y_phosphatase"/>
    <property type="match status" value="1"/>
</dbReference>